<name>A0ABV6KUK3_9BACI</name>
<dbReference type="Proteomes" id="UP001589738">
    <property type="component" value="Unassembled WGS sequence"/>
</dbReference>
<dbReference type="PANTHER" id="PTHR38430:SF1">
    <property type="entry name" value="PROTEIN-ARGININE KINASE ACTIVATOR PROTEIN"/>
    <property type="match status" value="1"/>
</dbReference>
<gene>
    <name evidence="2" type="ORF">ACFFHF_17360</name>
</gene>
<feature type="domain" description="UVR" evidence="1">
    <location>
        <begin position="140"/>
        <end position="175"/>
    </location>
</feature>
<evidence type="ECO:0000313" key="3">
    <source>
        <dbReference type="Proteomes" id="UP001589738"/>
    </source>
</evidence>
<dbReference type="EMBL" id="JBHLUU010000115">
    <property type="protein sequence ID" value="MFC0476973.1"/>
    <property type="molecule type" value="Genomic_DNA"/>
</dbReference>
<dbReference type="InterPro" id="IPR001943">
    <property type="entry name" value="UVR_dom"/>
</dbReference>
<comment type="caution">
    <text evidence="2">The sequence shown here is derived from an EMBL/GenBank/DDBJ whole genome shotgun (WGS) entry which is preliminary data.</text>
</comment>
<evidence type="ECO:0000313" key="2">
    <source>
        <dbReference type="EMBL" id="MFC0476973.1"/>
    </source>
</evidence>
<dbReference type="PROSITE" id="PS50151">
    <property type="entry name" value="UVR"/>
    <property type="match status" value="1"/>
</dbReference>
<dbReference type="PANTHER" id="PTHR38430">
    <property type="entry name" value="PROTEIN-ARGININE KINASE ACTIVATOR PROTEIN"/>
    <property type="match status" value="1"/>
</dbReference>
<dbReference type="InterPro" id="IPR025542">
    <property type="entry name" value="YacH"/>
</dbReference>
<keyword evidence="3" id="KW-1185">Reference proteome</keyword>
<dbReference type="Pfam" id="PF02151">
    <property type="entry name" value="UVR"/>
    <property type="match status" value="1"/>
</dbReference>
<dbReference type="PIRSF" id="PIRSF015034">
    <property type="entry name" value="YacH"/>
    <property type="match status" value="1"/>
</dbReference>
<reference evidence="2 3" key="1">
    <citation type="submission" date="2024-09" db="EMBL/GenBank/DDBJ databases">
        <authorList>
            <person name="Sun Q."/>
            <person name="Mori K."/>
        </authorList>
    </citation>
    <scope>NUCLEOTIDE SEQUENCE [LARGE SCALE GENOMIC DNA]</scope>
    <source>
        <strain evidence="2 3">CGMCC 1.9126</strain>
    </source>
</reference>
<protein>
    <submittedName>
        <fullName evidence="2">UvrB/UvrC motif-containing protein</fullName>
    </submittedName>
</protein>
<proteinExistence type="predicted"/>
<dbReference type="InterPro" id="IPR036876">
    <property type="entry name" value="UVR_dom_sf"/>
</dbReference>
<dbReference type="RefSeq" id="WP_377058710.1">
    <property type="nucleotide sequence ID" value="NZ_JBHLUU010000115.1"/>
</dbReference>
<dbReference type="Gene3D" id="4.10.860.10">
    <property type="entry name" value="UVR domain"/>
    <property type="match status" value="1"/>
</dbReference>
<accession>A0ABV6KUK3</accession>
<organism evidence="2 3">
    <name type="scientific">Robertmurraya beringensis</name>
    <dbReference type="NCBI Taxonomy" id="641660"/>
    <lineage>
        <taxon>Bacteria</taxon>
        <taxon>Bacillati</taxon>
        <taxon>Bacillota</taxon>
        <taxon>Bacilli</taxon>
        <taxon>Bacillales</taxon>
        <taxon>Bacillaceae</taxon>
        <taxon>Robertmurraya</taxon>
    </lineage>
</organism>
<evidence type="ECO:0000259" key="1">
    <source>
        <dbReference type="PROSITE" id="PS50151"/>
    </source>
</evidence>
<sequence>MICQECNERPATLHFTKINNGKKTEFHLCEVCAQEKGEHFVVTNTSGFSINNLLAGLLNFDHKYQLAQQKASLYEQQQVLQCESCSMTYKQFSQVGRFGCAQCYETFKDQLQPILRRLHSGNSTHNGKIPKRIGGNIHYKKKMEELKVDLKSAIENEEFEQAAIVRDEIREIEKLLRSESEGEE</sequence>
<dbReference type="SUPFAM" id="SSF46600">
    <property type="entry name" value="C-terminal UvrC-binding domain of UvrB"/>
    <property type="match status" value="1"/>
</dbReference>